<dbReference type="AlphaFoldDB" id="A0A8S0YWX6"/>
<feature type="transmembrane region" description="Helical" evidence="1">
    <location>
        <begin position="95"/>
        <end position="114"/>
    </location>
</feature>
<evidence type="ECO:0000256" key="1">
    <source>
        <dbReference type="SAM" id="Phobius"/>
    </source>
</evidence>
<proteinExistence type="predicted"/>
<gene>
    <name evidence="2" type="ORF">APLA_LOCUS1679</name>
</gene>
<comment type="caution">
    <text evidence="2">The sequence shown here is derived from an EMBL/GenBank/DDBJ whole genome shotgun (WGS) entry which is preliminary data.</text>
</comment>
<accession>A0A8S0YWX6</accession>
<keyword evidence="1" id="KW-0472">Membrane</keyword>
<reference evidence="2 3" key="1">
    <citation type="submission" date="2020-04" db="EMBL/GenBank/DDBJ databases">
        <authorList>
            <person name="Wallbank WR R."/>
            <person name="Pardo Diaz C."/>
            <person name="Kozak K."/>
            <person name="Martin S."/>
            <person name="Jiggins C."/>
            <person name="Moest M."/>
            <person name="Warren A I."/>
            <person name="Byers J.R.P. K."/>
            <person name="Montejo-Kovacevich G."/>
            <person name="Yen C E."/>
        </authorList>
    </citation>
    <scope>NUCLEOTIDE SEQUENCE [LARGE SCALE GENOMIC DNA]</scope>
</reference>
<protein>
    <submittedName>
        <fullName evidence="2">Uncharacterized protein</fullName>
    </submittedName>
</protein>
<organism evidence="2 3">
    <name type="scientific">Arctia plantaginis</name>
    <name type="common">Wood tiger moth</name>
    <name type="synonym">Phalaena plantaginis</name>
    <dbReference type="NCBI Taxonomy" id="874455"/>
    <lineage>
        <taxon>Eukaryota</taxon>
        <taxon>Metazoa</taxon>
        <taxon>Ecdysozoa</taxon>
        <taxon>Arthropoda</taxon>
        <taxon>Hexapoda</taxon>
        <taxon>Insecta</taxon>
        <taxon>Pterygota</taxon>
        <taxon>Neoptera</taxon>
        <taxon>Endopterygota</taxon>
        <taxon>Lepidoptera</taxon>
        <taxon>Glossata</taxon>
        <taxon>Ditrysia</taxon>
        <taxon>Noctuoidea</taxon>
        <taxon>Erebidae</taxon>
        <taxon>Arctiinae</taxon>
        <taxon>Arctia</taxon>
    </lineage>
</organism>
<keyword evidence="1" id="KW-0812">Transmembrane</keyword>
<name>A0A8S0YWX6_ARCPL</name>
<evidence type="ECO:0000313" key="2">
    <source>
        <dbReference type="EMBL" id="CAB3224038.1"/>
    </source>
</evidence>
<evidence type="ECO:0000313" key="3">
    <source>
        <dbReference type="Proteomes" id="UP000494256"/>
    </source>
</evidence>
<keyword evidence="1" id="KW-1133">Transmembrane helix</keyword>
<dbReference type="EMBL" id="CADEBD010000171">
    <property type="protein sequence ID" value="CAB3224038.1"/>
    <property type="molecule type" value="Genomic_DNA"/>
</dbReference>
<dbReference type="Proteomes" id="UP000494256">
    <property type="component" value="Unassembled WGS sequence"/>
</dbReference>
<dbReference type="OrthoDB" id="10263978at2759"/>
<sequence length="115" mass="13301">MVVLTRSAYKKSFGCSNSSDVSQKNVIPPWCSSGKVCERRKSRQVAKPKWEMRSTYPLRENIWEYLYENNVDQNFLGSKKRRTKRCKQTSVLNRTCNRSTACLFVILILVMGTIG</sequence>